<feature type="region of interest" description="Disordered" evidence="1">
    <location>
        <begin position="523"/>
        <end position="560"/>
    </location>
</feature>
<evidence type="ECO:0000256" key="1">
    <source>
        <dbReference type="SAM" id="MobiDB-lite"/>
    </source>
</evidence>
<evidence type="ECO:0000259" key="2">
    <source>
        <dbReference type="Pfam" id="PF06985"/>
    </source>
</evidence>
<dbReference type="EMBL" id="JAZAVK010000199">
    <property type="protein sequence ID" value="KAK7416839.1"/>
    <property type="molecule type" value="Genomic_DNA"/>
</dbReference>
<dbReference type="PANTHER" id="PTHR33112">
    <property type="entry name" value="DOMAIN PROTEIN, PUTATIVE-RELATED"/>
    <property type="match status" value="1"/>
</dbReference>
<keyword evidence="4" id="KW-1185">Reference proteome</keyword>
<protein>
    <recommendedName>
        <fullName evidence="2">Heterokaryon incompatibility domain-containing protein</fullName>
    </recommendedName>
</protein>
<feature type="compositionally biased region" description="Basic and acidic residues" evidence="1">
    <location>
        <begin position="523"/>
        <end position="542"/>
    </location>
</feature>
<reference evidence="3 4" key="1">
    <citation type="journal article" date="2025" name="Microbiol. Resour. Announc.">
        <title>Draft genome sequences for Neonectria magnoliae and Neonectria punicea, canker pathogens of Liriodendron tulipifera and Acer saccharum in West Virginia.</title>
        <authorList>
            <person name="Petronek H.M."/>
            <person name="Kasson M.T."/>
            <person name="Metheny A.M."/>
            <person name="Stauder C.M."/>
            <person name="Lovett B."/>
            <person name="Lynch S.C."/>
            <person name="Garnas J.R."/>
            <person name="Kasson L.R."/>
            <person name="Stajich J.E."/>
        </authorList>
    </citation>
    <scope>NUCLEOTIDE SEQUENCE [LARGE SCALE GENOMIC DNA]</scope>
    <source>
        <strain evidence="3 4">NRRL 64651</strain>
    </source>
</reference>
<organism evidence="3 4">
    <name type="scientific">Neonectria magnoliae</name>
    <dbReference type="NCBI Taxonomy" id="2732573"/>
    <lineage>
        <taxon>Eukaryota</taxon>
        <taxon>Fungi</taxon>
        <taxon>Dikarya</taxon>
        <taxon>Ascomycota</taxon>
        <taxon>Pezizomycotina</taxon>
        <taxon>Sordariomycetes</taxon>
        <taxon>Hypocreomycetidae</taxon>
        <taxon>Hypocreales</taxon>
        <taxon>Nectriaceae</taxon>
        <taxon>Neonectria</taxon>
    </lineage>
</organism>
<name>A0ABR1H7F2_9HYPO</name>
<comment type="caution">
    <text evidence="3">The sequence shown here is derived from an EMBL/GenBank/DDBJ whole genome shotgun (WGS) entry which is preliminary data.</text>
</comment>
<dbReference type="PANTHER" id="PTHR33112:SF1">
    <property type="entry name" value="HETEROKARYON INCOMPATIBILITY DOMAIN-CONTAINING PROTEIN"/>
    <property type="match status" value="1"/>
</dbReference>
<accession>A0ABR1H7F2</accession>
<sequence>MVQISEHAEAPLVKSKLANGSFIALKAGRKSSPTSSLVAYSGSIYPAFGDSDDLAPTRMIPHATVDWTILRSFLTDCQRHHSSCSSMAGQPPVNDLRFIDCKTKQLRQAMADDEYVALSYVWGEPDKKPHSDSDLIDGKLPQAPQVIEDAMKVVVQMGYRYLWVDSYQEDQFSVRQLIFGPHQVSFNCMQGEQSEIFTSPASWNANLSQSLGERTGSVWSHIGRFSRRDLTYDHDALNALKATINAFNSNPEEPTSHLWGIPFADTLATLGFKGFVTRGNDPRKVADLVQSVDQVFGYGLAWGVSEDAVSRRRDDFPTWSWASVDGHINYTGLPWPGNPNEPCPDPELNVSIEDSEGQTVPISTYLLHSRASVASRYLHLDGWSIRDALTLRPSEGMAKLDIANEKYELRGGLILDHGEASSYIYSILSETRNSHKSWEALVVWIAPSDWGSARKPFVILLVKVDDLQHPNSNVYERVGCIRALYLEKRPRVERRDAASVMQLKQTMPLMKWAADLIGKERRADQEREEEWKRKRAEREAETKAAWQTALEEGWDPSQEDEFRTRRLYEMLGWKPPQSEKASDNTAPVLSDKAESICGQASSVADVTPEIEEPHAKETEEPEASTSNEAKADTEDGNESDSEDDSESIDSSDMGDEFINMVASRGRAEHMYRYLPIVRRSFIIR</sequence>
<feature type="domain" description="Heterokaryon incompatibility" evidence="2">
    <location>
        <begin position="115"/>
        <end position="167"/>
    </location>
</feature>
<dbReference type="Proteomes" id="UP001498421">
    <property type="component" value="Unassembled WGS sequence"/>
</dbReference>
<dbReference type="Pfam" id="PF06985">
    <property type="entry name" value="HET"/>
    <property type="match status" value="1"/>
</dbReference>
<evidence type="ECO:0000313" key="4">
    <source>
        <dbReference type="Proteomes" id="UP001498421"/>
    </source>
</evidence>
<evidence type="ECO:0000313" key="3">
    <source>
        <dbReference type="EMBL" id="KAK7416839.1"/>
    </source>
</evidence>
<feature type="compositionally biased region" description="Acidic residues" evidence="1">
    <location>
        <begin position="634"/>
        <end position="655"/>
    </location>
</feature>
<feature type="region of interest" description="Disordered" evidence="1">
    <location>
        <begin position="599"/>
        <end position="656"/>
    </location>
</feature>
<proteinExistence type="predicted"/>
<gene>
    <name evidence="3" type="ORF">QQZ08_011862</name>
</gene>
<dbReference type="InterPro" id="IPR010730">
    <property type="entry name" value="HET"/>
</dbReference>